<comment type="caution">
    <text evidence="3">The sequence shown here is derived from an EMBL/GenBank/DDBJ whole genome shotgun (WGS) entry which is preliminary data.</text>
</comment>
<dbReference type="GO" id="GO:0016020">
    <property type="term" value="C:membrane"/>
    <property type="evidence" value="ECO:0007669"/>
    <property type="project" value="InterPro"/>
</dbReference>
<gene>
    <name evidence="3" type="ORF">LCGC14_0650510</name>
</gene>
<name>A0A0F9R1R1_9ZZZZ</name>
<dbReference type="Pfam" id="PF02694">
    <property type="entry name" value="UPF0060"/>
    <property type="match status" value="1"/>
</dbReference>
<feature type="transmembrane region" description="Helical" evidence="2">
    <location>
        <begin position="5"/>
        <end position="24"/>
    </location>
</feature>
<reference evidence="3" key="1">
    <citation type="journal article" date="2015" name="Nature">
        <title>Complex archaea that bridge the gap between prokaryotes and eukaryotes.</title>
        <authorList>
            <person name="Spang A."/>
            <person name="Saw J.H."/>
            <person name="Jorgensen S.L."/>
            <person name="Zaremba-Niedzwiedzka K."/>
            <person name="Martijn J."/>
            <person name="Lind A.E."/>
            <person name="van Eijk R."/>
            <person name="Schleper C."/>
            <person name="Guy L."/>
            <person name="Ettema T.J."/>
        </authorList>
    </citation>
    <scope>NUCLEOTIDE SEQUENCE</scope>
</reference>
<feature type="region of interest" description="Disordered" evidence="1">
    <location>
        <begin position="79"/>
        <end position="111"/>
    </location>
</feature>
<proteinExistence type="predicted"/>
<evidence type="ECO:0000313" key="3">
    <source>
        <dbReference type="EMBL" id="KKN48684.1"/>
    </source>
</evidence>
<protein>
    <submittedName>
        <fullName evidence="3">Uncharacterized protein</fullName>
    </submittedName>
</protein>
<keyword evidence="2" id="KW-1133">Transmembrane helix</keyword>
<accession>A0A0F9R1R1</accession>
<feature type="transmembrane region" description="Helical" evidence="2">
    <location>
        <begin position="30"/>
        <end position="48"/>
    </location>
</feature>
<keyword evidence="2" id="KW-0472">Membrane</keyword>
<dbReference type="EMBL" id="LAZR01001209">
    <property type="protein sequence ID" value="KKN48684.1"/>
    <property type="molecule type" value="Genomic_DNA"/>
</dbReference>
<evidence type="ECO:0000256" key="1">
    <source>
        <dbReference type="SAM" id="MobiDB-lite"/>
    </source>
</evidence>
<evidence type="ECO:0000256" key="2">
    <source>
        <dbReference type="SAM" id="Phobius"/>
    </source>
</evidence>
<organism evidence="3">
    <name type="scientific">marine sediment metagenome</name>
    <dbReference type="NCBI Taxonomy" id="412755"/>
    <lineage>
        <taxon>unclassified sequences</taxon>
        <taxon>metagenomes</taxon>
        <taxon>ecological metagenomes</taxon>
    </lineage>
</organism>
<dbReference type="InterPro" id="IPR003844">
    <property type="entry name" value="UPF0060"/>
</dbReference>
<dbReference type="AlphaFoldDB" id="A0A0F9R1R1"/>
<keyword evidence="2" id="KW-0812">Transmembrane</keyword>
<sequence length="111" mass="12816">MIYLWFIAAAIAEIAGCFAVWAWVRLDKSALWLMPGLASLAFFAWALTRRERHRRSHLCGLWRDLYRRVHDLVVAGRRKPARPLGPDRISNMSDRQRNDPAAATWITDQGL</sequence>